<proteinExistence type="predicted"/>
<dbReference type="RefSeq" id="WP_138257641.1">
    <property type="nucleotide sequence ID" value="NZ_VBUK01000002.1"/>
</dbReference>
<comment type="caution">
    <text evidence="1">The sequence shown here is derived from an EMBL/GenBank/DDBJ whole genome shotgun (WGS) entry which is preliminary data.</text>
</comment>
<evidence type="ECO:0000313" key="2">
    <source>
        <dbReference type="Proteomes" id="UP000308382"/>
    </source>
</evidence>
<dbReference type="Proteomes" id="UP000308382">
    <property type="component" value="Unassembled WGS sequence"/>
</dbReference>
<reference evidence="1 2" key="1">
    <citation type="journal article" date="2017" name="Int. J. Syst. Evol. Microbiol.">
        <title>Maripseudobacter aurantiacus gen. nov., sp. nov., a novel member of the family Flavobacteriaceae isolated from a sedimentation basin.</title>
        <authorList>
            <person name="Chen C."/>
            <person name="Su Y."/>
            <person name="Tao T."/>
            <person name="Fu G."/>
            <person name="Zhang C."/>
            <person name="Sun C."/>
            <person name="Zhang X."/>
            <person name="Wu M."/>
        </authorList>
    </citation>
    <scope>NUCLEOTIDE SEQUENCE [LARGE SCALE GENOMIC DNA]</scope>
    <source>
        <strain evidence="2">CDA4</strain>
    </source>
</reference>
<dbReference type="EMBL" id="VBUK01000002">
    <property type="protein sequence ID" value="TLF45798.1"/>
    <property type="molecule type" value="Genomic_DNA"/>
</dbReference>
<evidence type="ECO:0008006" key="3">
    <source>
        <dbReference type="Google" id="ProtNLM"/>
    </source>
</evidence>
<gene>
    <name evidence="1" type="ORF">FEK29_06670</name>
</gene>
<protein>
    <recommendedName>
        <fullName evidence="3">Macroglobulin domain-containing protein</fullName>
    </recommendedName>
</protein>
<name>A0A5R8M8A1_9FLAO</name>
<dbReference type="Gene3D" id="2.60.40.1930">
    <property type="match status" value="1"/>
</dbReference>
<keyword evidence="2" id="KW-1185">Reference proteome</keyword>
<dbReference type="OrthoDB" id="679547at2"/>
<evidence type="ECO:0000313" key="1">
    <source>
        <dbReference type="EMBL" id="TLF45798.1"/>
    </source>
</evidence>
<sequence length="757" mass="86629">MPRPLVFLHTNKSDYVQGEYLWFNGYIYDPLTGSPYNERLNLYVGVYDSEGNQIKKELFISENGISKGQIKVDSIFSAGLYYLKATTGILQNLKEEDSFIQKFRVINRLQTVLENSKDILDINFLPEGGTLVSDVPATVGVKVENRSGQGVEKFKGYLVESKGDTVASFETNMFGLARFNFLPRKEGTYSTSLIDSEGRIRQFFLPEIEERGIGINVKRLSENKIQITLGMNPLTRSEIGEKTYSLLFHRDGLLKHMDINFPKDETFVSYIFNSEELHPGMNIVTLVDNTGIPVVERLVFNSGDSKKNNDLNINVKSKKFDSVQLTLFAKNSSKSLKFLSASILPLGTKAYQKKKNISSSFLLEPYVNENIEHPSYYFTETSKKRENDLDLLLLTQGWSRYDWKNIFNNSPRKENNSRTGVDLYGKLNFELGRNENLLLYIGDKPYPKRIELSQDLEEFVLKNYYFENGDELQFTTINSNGKLSRPNLYVRLDNGIRVDKIHSVEKYITEIVAKDNSEAYNLEDFIMPDKTIVLNEATVVDKKKRNHYLISPVVNENRVTEITERERKMYPRFMDIIRSNGFRVIIDWTSSYEGRVSIVNLRNGLSPALYVDDIFQVDFNNIEHILTDEIGAYFIDKSGNAEPGAGGGVIRLYRKIWGEGEDVKVEKESRFFLHNVKNGFTPVKDFHVPNYASVTDDAFINFGTIHWEPGIILDENGKADFIFDGKGWTEFELFIEGMASDGSLFSTNKIIRVDSSQ</sequence>
<organism evidence="1 2">
    <name type="scientific">Maribacter aurantiacus</name>
    <dbReference type="NCBI Taxonomy" id="1882343"/>
    <lineage>
        <taxon>Bacteria</taxon>
        <taxon>Pseudomonadati</taxon>
        <taxon>Bacteroidota</taxon>
        <taxon>Flavobacteriia</taxon>
        <taxon>Flavobacteriales</taxon>
        <taxon>Flavobacteriaceae</taxon>
        <taxon>Maribacter</taxon>
    </lineage>
</organism>
<dbReference type="AlphaFoldDB" id="A0A5R8M8A1"/>
<accession>A0A5R8M8A1</accession>